<evidence type="ECO:0000256" key="8">
    <source>
        <dbReference type="ARBA" id="ARBA00023004"/>
    </source>
</evidence>
<evidence type="ECO:0000313" key="11">
    <source>
        <dbReference type="EMBL" id="KKT48896.1"/>
    </source>
</evidence>
<keyword evidence="5" id="KW-0662">Pyridine nucleotide biosynthesis</keyword>
<keyword evidence="9" id="KW-0411">Iron-sulfur</keyword>
<dbReference type="Pfam" id="PF02445">
    <property type="entry name" value="NadA"/>
    <property type="match status" value="1"/>
</dbReference>
<proteinExistence type="predicted"/>
<comment type="pathway">
    <text evidence="2">Cofactor biosynthesis; NAD(+) biosynthesis; quinolinate from iminoaspartate: step 1/1.</text>
</comment>
<dbReference type="PATRIC" id="fig|1618392.3.peg.695"/>
<accession>A0A0G1HNZ3</accession>
<reference evidence="11 12" key="1">
    <citation type="journal article" date="2015" name="Nature">
        <title>rRNA introns, odd ribosomes, and small enigmatic genomes across a large radiation of phyla.</title>
        <authorList>
            <person name="Brown C.T."/>
            <person name="Hug L.A."/>
            <person name="Thomas B.C."/>
            <person name="Sharon I."/>
            <person name="Castelle C.J."/>
            <person name="Singh A."/>
            <person name="Wilkins M.J."/>
            <person name="Williams K.H."/>
            <person name="Banfield J.F."/>
        </authorList>
    </citation>
    <scope>NUCLEOTIDE SEQUENCE [LARGE SCALE GENOMIC DNA]</scope>
</reference>
<keyword evidence="7" id="KW-0479">Metal-binding</keyword>
<dbReference type="NCBIfam" id="NF006879">
    <property type="entry name" value="PRK09375.1-4"/>
    <property type="match status" value="1"/>
</dbReference>
<dbReference type="GO" id="GO:0051539">
    <property type="term" value="F:4 iron, 4 sulfur cluster binding"/>
    <property type="evidence" value="ECO:0007669"/>
    <property type="project" value="UniProtKB-KW"/>
</dbReference>
<dbReference type="GO" id="GO:0046872">
    <property type="term" value="F:metal ion binding"/>
    <property type="evidence" value="ECO:0007669"/>
    <property type="project" value="UniProtKB-KW"/>
</dbReference>
<dbReference type="PANTHER" id="PTHR30573:SF0">
    <property type="entry name" value="QUINOLINATE SYNTHASE, CHLOROPLASTIC"/>
    <property type="match status" value="1"/>
</dbReference>
<keyword evidence="4" id="KW-0004">4Fe-4S</keyword>
<dbReference type="InterPro" id="IPR036094">
    <property type="entry name" value="NadA_sf"/>
</dbReference>
<protein>
    <recommendedName>
        <fullName evidence="3 10">Quinolinate synthase</fullName>
        <ecNumber evidence="3 10">2.5.1.72</ecNumber>
    </recommendedName>
</protein>
<dbReference type="GO" id="GO:0005829">
    <property type="term" value="C:cytosol"/>
    <property type="evidence" value="ECO:0007669"/>
    <property type="project" value="TreeGrafter"/>
</dbReference>
<dbReference type="InterPro" id="IPR003473">
    <property type="entry name" value="NadA"/>
</dbReference>
<dbReference type="Gene3D" id="3.40.50.10800">
    <property type="entry name" value="NadA-like"/>
    <property type="match status" value="3"/>
</dbReference>
<evidence type="ECO:0000256" key="7">
    <source>
        <dbReference type="ARBA" id="ARBA00022723"/>
    </source>
</evidence>
<keyword evidence="8" id="KW-0408">Iron</keyword>
<dbReference type="NCBIfam" id="TIGR00550">
    <property type="entry name" value="nadA"/>
    <property type="match status" value="1"/>
</dbReference>
<dbReference type="Proteomes" id="UP000034172">
    <property type="component" value="Unassembled WGS sequence"/>
</dbReference>
<sequence>MSNNPPLLTQQEIYKLFKEKYSQYSPDFELMIKACQVEKLNRLVREKNAVILKHNYMSWDLQCDEVLGIRGDSLELSRKATETKADIILFLGVKFMAETAKVLNPKKTVLIPSLKAGCSLAASITGADVRKLKQMFPGVPVVAYVNTDADTKSEVDVCCASGNASKVVKWAMKKWKTNKVIFLPDKFLAQNVARTMGADIFFPDMNRVGVGSHAYPKPRPNTPLFIGWEGKCEVHEKFTPQDVDDLRHDFPGVYIMAHPECPPAVVEKVDFAGSTGEMIKNVTSPDVQDRQVAFFTECAMVEILAAQHKNVLQVCSIQKRCPHMAQSNLETVLEALEKMQYEITVPEALRKKAELPIRRMIAIK</sequence>
<evidence type="ECO:0000256" key="10">
    <source>
        <dbReference type="NCBIfam" id="TIGR00550"/>
    </source>
</evidence>
<evidence type="ECO:0000256" key="6">
    <source>
        <dbReference type="ARBA" id="ARBA00022679"/>
    </source>
</evidence>
<evidence type="ECO:0000256" key="1">
    <source>
        <dbReference type="ARBA" id="ARBA00001966"/>
    </source>
</evidence>
<comment type="caution">
    <text evidence="11">The sequence shown here is derived from an EMBL/GenBank/DDBJ whole genome shotgun (WGS) entry which is preliminary data.</text>
</comment>
<evidence type="ECO:0000256" key="3">
    <source>
        <dbReference type="ARBA" id="ARBA00012669"/>
    </source>
</evidence>
<dbReference type="PANTHER" id="PTHR30573">
    <property type="entry name" value="QUINOLINATE SYNTHETASE A"/>
    <property type="match status" value="1"/>
</dbReference>
<evidence type="ECO:0000256" key="9">
    <source>
        <dbReference type="ARBA" id="ARBA00023014"/>
    </source>
</evidence>
<dbReference type="GO" id="GO:0008987">
    <property type="term" value="F:quinolinate synthetase A activity"/>
    <property type="evidence" value="ECO:0007669"/>
    <property type="project" value="UniProtKB-UniRule"/>
</dbReference>
<dbReference type="SUPFAM" id="SSF142754">
    <property type="entry name" value="NadA-like"/>
    <property type="match status" value="1"/>
</dbReference>
<keyword evidence="6" id="KW-0808">Transferase</keyword>
<evidence type="ECO:0000256" key="4">
    <source>
        <dbReference type="ARBA" id="ARBA00022485"/>
    </source>
</evidence>
<comment type="cofactor">
    <cofactor evidence="1">
        <name>[4Fe-4S] cluster</name>
        <dbReference type="ChEBI" id="CHEBI:49883"/>
    </cofactor>
</comment>
<evidence type="ECO:0000256" key="5">
    <source>
        <dbReference type="ARBA" id="ARBA00022642"/>
    </source>
</evidence>
<name>A0A0G1HNZ3_9BACT</name>
<dbReference type="AlphaFoldDB" id="A0A0G1HNZ3"/>
<organism evidence="11 12">
    <name type="scientific">Candidatus Collierbacteria bacterium GW2011_GWC2_44_18</name>
    <dbReference type="NCBI Taxonomy" id="1618392"/>
    <lineage>
        <taxon>Bacteria</taxon>
        <taxon>Candidatus Collieribacteriota</taxon>
    </lineage>
</organism>
<evidence type="ECO:0000313" key="12">
    <source>
        <dbReference type="Proteomes" id="UP000034172"/>
    </source>
</evidence>
<dbReference type="EMBL" id="LCIE01000016">
    <property type="protein sequence ID" value="KKT48896.1"/>
    <property type="molecule type" value="Genomic_DNA"/>
</dbReference>
<dbReference type="STRING" id="1618392.UW41_C0016G0033"/>
<evidence type="ECO:0000256" key="2">
    <source>
        <dbReference type="ARBA" id="ARBA00005065"/>
    </source>
</evidence>
<dbReference type="GO" id="GO:0034628">
    <property type="term" value="P:'de novo' NAD+ biosynthetic process from L-aspartate"/>
    <property type="evidence" value="ECO:0007669"/>
    <property type="project" value="TreeGrafter"/>
</dbReference>
<gene>
    <name evidence="11" type="ORF">UW41_C0016G0033</name>
</gene>
<dbReference type="UniPathway" id="UPA00253">
    <property type="reaction ID" value="UER00327"/>
</dbReference>
<dbReference type="EC" id="2.5.1.72" evidence="3 10"/>